<sequence>MKKYIFLMLVILITAGCNLGTTEIGECRQYGAIEASLEWIPFSDSVKQADLITEVEILDSETVFENMCKTEHSAKVVHTLVGESEEEITFLQSGSDKVLFNQNQIFQAGDTYLLFLRQTTSGSMADYWIYGEELGTYHIDGDVLKRKIADEELTSIEPENHDDLLVPDVRQVVDREAFNSLVEEIRE</sequence>
<protein>
    <submittedName>
        <fullName evidence="2">Uncharacterized protein</fullName>
    </submittedName>
</protein>
<dbReference type="EMBL" id="JBCITK010000001">
    <property type="protein sequence ID" value="MEN0642356.1"/>
    <property type="molecule type" value="Genomic_DNA"/>
</dbReference>
<name>A0ABU9VHI9_9BACI</name>
<dbReference type="Proteomes" id="UP001418796">
    <property type="component" value="Unassembled WGS sequence"/>
</dbReference>
<evidence type="ECO:0000313" key="2">
    <source>
        <dbReference type="EMBL" id="MEN0642356.1"/>
    </source>
</evidence>
<proteinExistence type="predicted"/>
<evidence type="ECO:0000313" key="3">
    <source>
        <dbReference type="Proteomes" id="UP001418796"/>
    </source>
</evidence>
<keyword evidence="1" id="KW-0732">Signal</keyword>
<comment type="caution">
    <text evidence="2">The sequence shown here is derived from an EMBL/GenBank/DDBJ whole genome shotgun (WGS) entry which is preliminary data.</text>
</comment>
<dbReference type="RefSeq" id="WP_343129486.1">
    <property type="nucleotide sequence ID" value="NZ_JBCITK010000001.1"/>
</dbReference>
<gene>
    <name evidence="2" type="ORF">MKY91_04160</name>
</gene>
<accession>A0ABU9VHI9</accession>
<organism evidence="2 3">
    <name type="scientific">Alkalicoccobacillus gibsonii</name>
    <dbReference type="NCBI Taxonomy" id="79881"/>
    <lineage>
        <taxon>Bacteria</taxon>
        <taxon>Bacillati</taxon>
        <taxon>Bacillota</taxon>
        <taxon>Bacilli</taxon>
        <taxon>Bacillales</taxon>
        <taxon>Bacillaceae</taxon>
        <taxon>Alkalicoccobacillus</taxon>
    </lineage>
</organism>
<dbReference type="PROSITE" id="PS51257">
    <property type="entry name" value="PROKAR_LIPOPROTEIN"/>
    <property type="match status" value="1"/>
</dbReference>
<feature type="chain" id="PRO_5045531416" evidence="1">
    <location>
        <begin position="20"/>
        <end position="187"/>
    </location>
</feature>
<feature type="signal peptide" evidence="1">
    <location>
        <begin position="1"/>
        <end position="19"/>
    </location>
</feature>
<reference evidence="2 3" key="1">
    <citation type="submission" date="2024-03" db="EMBL/GenBank/DDBJ databases">
        <title>Bacilli Hybrid Assemblies.</title>
        <authorList>
            <person name="Kovac J."/>
        </authorList>
    </citation>
    <scope>NUCLEOTIDE SEQUENCE [LARGE SCALE GENOMIC DNA]</scope>
    <source>
        <strain evidence="2 3">FSL R7-0666</strain>
    </source>
</reference>
<evidence type="ECO:0000256" key="1">
    <source>
        <dbReference type="SAM" id="SignalP"/>
    </source>
</evidence>
<keyword evidence="3" id="KW-1185">Reference proteome</keyword>